<dbReference type="GO" id="GO:0120147">
    <property type="term" value="F:formylglycine-generating oxidase activity"/>
    <property type="evidence" value="ECO:0007669"/>
    <property type="project" value="TreeGrafter"/>
</dbReference>
<evidence type="ECO:0008006" key="8">
    <source>
        <dbReference type="Google" id="ProtNLM"/>
    </source>
</evidence>
<evidence type="ECO:0000313" key="7">
    <source>
        <dbReference type="Proteomes" id="UP000039865"/>
    </source>
</evidence>
<dbReference type="InterPro" id="IPR051043">
    <property type="entry name" value="Sulfatase_Mod_Factor_Kinase"/>
</dbReference>
<dbReference type="Pfam" id="PF03781">
    <property type="entry name" value="FGE-sulfatase"/>
    <property type="match status" value="1"/>
</dbReference>
<dbReference type="SUPFAM" id="SSF56436">
    <property type="entry name" value="C-type lectin-like"/>
    <property type="match status" value="1"/>
</dbReference>
<evidence type="ECO:0000259" key="5">
    <source>
        <dbReference type="Pfam" id="PF12867"/>
    </source>
</evidence>
<sequence>MMKTLDLTVKVSQEKREQYIQAFEESYNLYEILFSMVKDEGLFIQSDPLRHPLIFYLAHTSVFYINKFITAGIIDHSERINPAFESKFAVGVDEMSWDDKLEPREWPTAQEIRNYREQVRNLVIRKIKEICLEDNSVIDQTHPFWILSMGIEHEKIHFETTSVLIRQLPLIYIKKDQPAGDIFRNICPEINNDSTINIEINYVQIPKGSITLGRPSKREHAVSDEHKENLVNIYGWDNEFGHHTSNVESFKLQDKLVSNAQYLRFVNEDGYTTQEYWSEEGWRWVTSTNSQHPNFWLNTEQGFRLRLMLEVPDLMPWDWPVEVNCLEANAYTRWLSKKLQAKVRLPTEDEYNRVLKRYQAELDTTQQNIELKYASSTPVNSHKVGDVYDLMGNVWQWLATPIYPFDGFNVHPIYDDFTTPTFDDKHNIIKGGSWISCGNLATIYSRYAFRRHFLQHAGFRTVIPDDQESCDHFLVELNDHENKNLIISSNQQYVNPYESDDSVNLYCNFHFGERINFFGQLLPNFPTLCAMVCEKVIQTSHFWSQKKEHPELKLRALDLGCAVGKTTFDFSRFFDESVGVDFSVRFIQVASILMKNKQILYKMPQEGHIYKYKQAFLKDFDDYKVELDFMNQLFNFNESRENFDQRPTDENIKFQQGDACNLPENLGQFHLIMGANLIDRLYNPEQFLKDIVKFIVPRGFLVLFSPYTWLQEYTPKEKWIGGRQQDGENLYTRVNLQKILSDEFEPYNLKLDGNGYNDPIYGKFEKDSEVNCFSLPFSIQETLRKHQFTYSECTIWQRKE</sequence>
<dbReference type="PANTHER" id="PTHR23150:SF26">
    <property type="entry name" value="GENERIC METHYLTRANSFERASE"/>
    <property type="match status" value="1"/>
</dbReference>
<dbReference type="FunFam" id="3.90.1580.10:FF:000006">
    <property type="entry name" value="Generic methyltransferase, putative"/>
    <property type="match status" value="1"/>
</dbReference>
<evidence type="ECO:0000313" key="6">
    <source>
        <dbReference type="EMBL" id="CDW76334.1"/>
    </source>
</evidence>
<accession>A0A078A6I1</accession>
<dbReference type="InterPro" id="IPR016187">
    <property type="entry name" value="CTDL_fold"/>
</dbReference>
<evidence type="ECO:0000256" key="2">
    <source>
        <dbReference type="ARBA" id="ARBA00023004"/>
    </source>
</evidence>
<feature type="domain" description="DinB-like" evidence="5">
    <location>
        <begin position="22"/>
        <end position="160"/>
    </location>
</feature>
<dbReference type="InParanoid" id="A0A078A6I1"/>
<evidence type="ECO:0000259" key="4">
    <source>
        <dbReference type="Pfam" id="PF03781"/>
    </source>
</evidence>
<dbReference type="InterPro" id="IPR042095">
    <property type="entry name" value="SUMF_sf"/>
</dbReference>
<keyword evidence="1" id="KW-0560">Oxidoreductase</keyword>
<proteinExistence type="predicted"/>
<evidence type="ECO:0000256" key="3">
    <source>
        <dbReference type="ARBA" id="ARBA00037882"/>
    </source>
</evidence>
<comment type="pathway">
    <text evidence="3">Amino-acid biosynthesis; ergothioneine biosynthesis.</text>
</comment>
<protein>
    <recommendedName>
        <fullName evidence="8">Generic methyltransferase</fullName>
    </recommendedName>
</protein>
<keyword evidence="7" id="KW-1185">Reference proteome</keyword>
<organism evidence="6 7">
    <name type="scientific">Stylonychia lemnae</name>
    <name type="common">Ciliate</name>
    <dbReference type="NCBI Taxonomy" id="5949"/>
    <lineage>
        <taxon>Eukaryota</taxon>
        <taxon>Sar</taxon>
        <taxon>Alveolata</taxon>
        <taxon>Ciliophora</taxon>
        <taxon>Intramacronucleata</taxon>
        <taxon>Spirotrichea</taxon>
        <taxon>Stichotrichia</taxon>
        <taxon>Sporadotrichida</taxon>
        <taxon>Oxytrichidae</taxon>
        <taxon>Stylonychinae</taxon>
        <taxon>Stylonychia</taxon>
    </lineage>
</organism>
<name>A0A078A6I1_STYLE</name>
<gene>
    <name evidence="6" type="primary">Contig14757.g15717</name>
    <name evidence="6" type="ORF">STYLEM_5334</name>
</gene>
<dbReference type="InterPro" id="IPR029063">
    <property type="entry name" value="SAM-dependent_MTases_sf"/>
</dbReference>
<dbReference type="Proteomes" id="UP000039865">
    <property type="component" value="Unassembled WGS sequence"/>
</dbReference>
<evidence type="ECO:0000256" key="1">
    <source>
        <dbReference type="ARBA" id="ARBA00023002"/>
    </source>
</evidence>
<dbReference type="NCBIfam" id="TIGR04344">
    <property type="entry name" value="ovoA_Nterm"/>
    <property type="match status" value="1"/>
</dbReference>
<dbReference type="OrthoDB" id="424149at2759"/>
<dbReference type="EMBL" id="CCKQ01005179">
    <property type="protein sequence ID" value="CDW76334.1"/>
    <property type="molecule type" value="Genomic_DNA"/>
</dbReference>
<feature type="domain" description="Sulfatase-modifying factor enzyme-like" evidence="4">
    <location>
        <begin position="202"/>
        <end position="462"/>
    </location>
</feature>
<dbReference type="Gene3D" id="3.40.50.150">
    <property type="entry name" value="Vaccinia Virus protein VP39"/>
    <property type="match status" value="1"/>
</dbReference>
<dbReference type="OMA" id="YECAVEG"/>
<dbReference type="Pfam" id="PF12867">
    <property type="entry name" value="DinB_2"/>
    <property type="match status" value="1"/>
</dbReference>
<dbReference type="AlphaFoldDB" id="A0A078A6I1"/>
<dbReference type="PANTHER" id="PTHR23150">
    <property type="entry name" value="SULFATASE MODIFYING FACTOR 1, 2"/>
    <property type="match status" value="1"/>
</dbReference>
<dbReference type="InterPro" id="IPR005532">
    <property type="entry name" value="SUMF_dom"/>
</dbReference>
<dbReference type="Gene3D" id="3.90.1580.10">
    <property type="entry name" value="paralog of FGE (formylglycine-generating enzyme)"/>
    <property type="match status" value="1"/>
</dbReference>
<dbReference type="InterPro" id="IPR027577">
    <property type="entry name" value="OvoA_Nterm"/>
</dbReference>
<keyword evidence="2" id="KW-0408">Iron</keyword>
<reference evidence="6 7" key="1">
    <citation type="submission" date="2014-06" db="EMBL/GenBank/DDBJ databases">
        <authorList>
            <person name="Swart Estienne"/>
        </authorList>
    </citation>
    <scope>NUCLEOTIDE SEQUENCE [LARGE SCALE GENOMIC DNA]</scope>
    <source>
        <strain evidence="6 7">130c</strain>
    </source>
</reference>
<dbReference type="SUPFAM" id="SSF53335">
    <property type="entry name" value="S-adenosyl-L-methionine-dependent methyltransferases"/>
    <property type="match status" value="1"/>
</dbReference>
<dbReference type="InterPro" id="IPR024775">
    <property type="entry name" value="DinB-like"/>
</dbReference>